<feature type="compositionally biased region" description="Basic and acidic residues" evidence="1">
    <location>
        <begin position="38"/>
        <end position="50"/>
    </location>
</feature>
<comment type="caution">
    <text evidence="3">The sequence shown here is derived from an EMBL/GenBank/DDBJ whole genome shotgun (WGS) entry which is preliminary data.</text>
</comment>
<dbReference type="AlphaFoldDB" id="A0A851P7I7"/>
<dbReference type="PANTHER" id="PTHR45710:SF26">
    <property type="entry name" value="RH26557P"/>
    <property type="match status" value="1"/>
</dbReference>
<proteinExistence type="predicted"/>
<feature type="transmembrane region" description="Helical" evidence="2">
    <location>
        <begin position="92"/>
        <end position="114"/>
    </location>
</feature>
<dbReference type="OrthoDB" id="6133475at2759"/>
<evidence type="ECO:0000313" key="4">
    <source>
        <dbReference type="Proteomes" id="UP000613066"/>
    </source>
</evidence>
<dbReference type="EMBL" id="WBMW01004787">
    <property type="protein sequence ID" value="NXC48107.1"/>
    <property type="molecule type" value="Genomic_DNA"/>
</dbReference>
<keyword evidence="2" id="KW-1133">Transmembrane helix</keyword>
<evidence type="ECO:0000256" key="1">
    <source>
        <dbReference type="SAM" id="MobiDB-lite"/>
    </source>
</evidence>
<dbReference type="InterPro" id="IPR016187">
    <property type="entry name" value="CTDL_fold"/>
</dbReference>
<keyword evidence="4" id="KW-1185">Reference proteome</keyword>
<accession>A0A851P7I7</accession>
<dbReference type="SUPFAM" id="SSF56436">
    <property type="entry name" value="C-type lectin-like"/>
    <property type="match status" value="1"/>
</dbReference>
<gene>
    <name evidence="3" type="primary">Clec17a_0</name>
    <name evidence="3" type="ORF">PENPIL_R11945</name>
</gene>
<dbReference type="Gene3D" id="3.10.100.10">
    <property type="entry name" value="Mannose-Binding Protein A, subunit A"/>
    <property type="match status" value="1"/>
</dbReference>
<feature type="region of interest" description="Disordered" evidence="1">
    <location>
        <begin position="1"/>
        <end position="84"/>
    </location>
</feature>
<dbReference type="Proteomes" id="UP000613066">
    <property type="component" value="Unassembled WGS sequence"/>
</dbReference>
<protein>
    <submittedName>
        <fullName evidence="3">CL17A protein</fullName>
    </submittedName>
</protein>
<dbReference type="InterPro" id="IPR016186">
    <property type="entry name" value="C-type_lectin-like/link_sf"/>
</dbReference>
<evidence type="ECO:0000313" key="3">
    <source>
        <dbReference type="EMBL" id="NXC48107.1"/>
    </source>
</evidence>
<sequence>IYSAAGKMTPMNDFRPASPDSFTDEDDYDDVSVSGSDRGPKLPPSKEDLQNQRSKGGTGVYILAGKPACPNPSPVDNPEPSRRRGHRQTSVAVLYALVALSFVAWVLLLALALVKQVEIMAELELLRSNYSENQVNMLQDSRREQARMRSTMRSYYKELQDIAVLICKALPNNKCLAGWKIFEESCYSFSTERMSWWDAKETCVDQGAHLVIINSDEEQ</sequence>
<name>A0A851P7I7_9GALL</name>
<keyword evidence="2" id="KW-0472">Membrane</keyword>
<feature type="non-terminal residue" evidence="3">
    <location>
        <position position="1"/>
    </location>
</feature>
<feature type="non-terminal residue" evidence="3">
    <location>
        <position position="219"/>
    </location>
</feature>
<evidence type="ECO:0000256" key="2">
    <source>
        <dbReference type="SAM" id="Phobius"/>
    </source>
</evidence>
<dbReference type="InterPro" id="IPR050828">
    <property type="entry name" value="C-type_lectin/matrix_domain"/>
</dbReference>
<organism evidence="3 4">
    <name type="scientific">Penelope pileata</name>
    <dbReference type="NCBI Taxonomy" id="1118817"/>
    <lineage>
        <taxon>Eukaryota</taxon>
        <taxon>Metazoa</taxon>
        <taxon>Chordata</taxon>
        <taxon>Craniata</taxon>
        <taxon>Vertebrata</taxon>
        <taxon>Euteleostomi</taxon>
        <taxon>Archelosauria</taxon>
        <taxon>Archosauria</taxon>
        <taxon>Dinosauria</taxon>
        <taxon>Saurischia</taxon>
        <taxon>Theropoda</taxon>
        <taxon>Coelurosauria</taxon>
        <taxon>Aves</taxon>
        <taxon>Neognathae</taxon>
        <taxon>Galloanserae</taxon>
        <taxon>Galliformes</taxon>
        <taxon>Cracidae</taxon>
        <taxon>Penelope</taxon>
    </lineage>
</organism>
<reference evidence="3" key="1">
    <citation type="submission" date="2019-09" db="EMBL/GenBank/DDBJ databases">
        <title>Bird 10,000 Genomes (B10K) Project - Family phase.</title>
        <authorList>
            <person name="Zhang G."/>
        </authorList>
    </citation>
    <scope>NUCLEOTIDE SEQUENCE</scope>
    <source>
        <strain evidence="3">B10K-DU-001-08</strain>
        <tissue evidence="3">Muscle</tissue>
    </source>
</reference>
<dbReference type="PANTHER" id="PTHR45710">
    <property type="entry name" value="C-TYPE LECTIN DOMAIN-CONTAINING PROTEIN 180"/>
    <property type="match status" value="1"/>
</dbReference>
<keyword evidence="2" id="KW-0812">Transmembrane</keyword>